<evidence type="ECO:0000256" key="2">
    <source>
        <dbReference type="SAM" id="MobiDB-lite"/>
    </source>
</evidence>
<proteinExistence type="predicted"/>
<keyword evidence="4" id="KW-1185">Reference proteome</keyword>
<dbReference type="InterPro" id="IPR036322">
    <property type="entry name" value="WD40_repeat_dom_sf"/>
</dbReference>
<evidence type="ECO:0000313" key="4">
    <source>
        <dbReference type="Proteomes" id="UP001146120"/>
    </source>
</evidence>
<name>A0AAV2YJN1_9STRA</name>
<dbReference type="SUPFAM" id="SSF50978">
    <property type="entry name" value="WD40 repeat-like"/>
    <property type="match status" value="1"/>
</dbReference>
<reference evidence="3" key="2">
    <citation type="journal article" date="2023" name="Microbiol Resour">
        <title>Decontamination and Annotation of the Draft Genome Sequence of the Oomycete Lagenidium giganteum ARSEF 373.</title>
        <authorList>
            <person name="Morgan W.R."/>
            <person name="Tartar A."/>
        </authorList>
    </citation>
    <scope>NUCLEOTIDE SEQUENCE</scope>
    <source>
        <strain evidence="3">ARSEF 373</strain>
    </source>
</reference>
<comment type="caution">
    <text evidence="3">The sequence shown here is derived from an EMBL/GenBank/DDBJ whole genome shotgun (WGS) entry which is preliminary data.</text>
</comment>
<dbReference type="EMBL" id="DAKRPA010000257">
    <property type="protein sequence ID" value="DAZ94306.1"/>
    <property type="molecule type" value="Genomic_DNA"/>
</dbReference>
<gene>
    <name evidence="3" type="ORF">N0F65_012075</name>
</gene>
<sequence length="1986" mass="223442">MQPGSATFQDALGVQAPLITLAARGQRIHISNIVGSTYNPKRRELFLVTDSDLSVYGHLLELGGQVRGLLAAAHAEANERFMAAIYLGWVDAFGVFVQVGRSIEHRVYRADLKSPLTSHVVCVDAALVTACAVDSRKEIATADTGGGIKIWVMRCFTATASSHAANASSSSGTTFKGILRFHMGATSKKRKTYRHLFAPSDGVRLLCATGTRLYVVDVASGGRIASLRLAPASLPVAQLEYNDEHDFFCARFHDDERRLVQFSIRTRKSKQHELYLHQDAEYEHGEDCLAFCPAALLPTPALNNDMSNGDTVARDTPRVASCFVLDACGNFAVGSLTSQQQLPNLEPSLSLGFNPLAEPFHRLHAELRPGGRNFVVIVSLLGIHLIEVFQPTSDGRVLVLTTSSGPRLSTYSQRYQRLLLFEPDCEDIRELQMREVSTPLSGAQSPGPATSPTPGLVDYAFVDEAVNVIWTNGTAEMYSLADERYAAAKIPDVRSSHVSAMTCMPLEDRGWFVAAGDTSGTIHLWLSTRKTPVRQATSIHAAHLQRLAQLYGQLKTGREACLLLSLAQDGEIKLWSLHCNPNEYGSTDHLEQLAGDDQRIGVELHAQFRTQTMDLTSSALLRPEFLFCGFASGTIECWRLPNVDSRVRARLHRQAARLAVVRTPLHAIDLHLTPVLEILVEPASSNNNSNTSTPNHAVTPSRQATRDTDAFSWVVSYDQTGIVFVWCFCLDFFFPHRRIHVHAAIKGSFLTSDTRSGSMSVFAYVGRCVEKLDQLTQQDRNAIVERVRAGRRLTAMKQDSNDVNIPSFKQKPRKASSSNQDDQPSESTTNEAVTVTERDPSDPNTQIKISVRVPAALEDQRPQRKARPGLQSREKGGAPAEKLLEWEGDGDESHKAGCAPMRTSRTLRAKIVVKADEVLDEITEPNDVRTPPATKKPSTTTNVLELATLQSVFQQQQPRLYRADRTSDASTRKGYSIVSITGEEDEASDATAATRSLKNDHDAQEAHDALMAPQDKVSIISLGAGTGAESLVLDVRGSSRSYKHMPARKRKKELEMPVEHEPAPPMLISWDALEPEDRQLELQAATKSRCVRAEALKDGVHVPLPHEVASTDLRVQLAVHAFIRWFAATQQHRQRVREMFLWEELRFAAQDAMVQREALARGVHVLAENEVGNDKSPAWNDFLRWYSTGKTSVDEHDLTFGEQRALTRRRITARPDFLAHRLQVVDELEEQVQQRREEDAAALIGTTHALPPLPEVYVFERFTLPPPLVTHALIAWENIPPAQQQQELALALLDTTVQLAAMSNAIELPDLACVNIEGLDLVALLAPSFLPWWKAASNQVRDEFLTREANAAAEDSAVSLILEAQAQAHAIAQAQSPHDKALQRNRSVFEQYFRADDARARYLEVRLTRARRQRRFASVAQFGKTTPPLLYETLPVPLMFSYDFHDSEDEILDFDGMEAMNDQGEVDEATDLVGVVGTGSGGGGNGLTRVKSVASNGHDDEELQRRLEEIDLMAREDALAREWAGQQQEPDSDDENEIRSPIQVHREDFSQAYFFDNLPPNLRFIGRYGWYDGSGVDNDDEIVEERQRRERELQRQRLLDQREAERVAEEERKAEAKRVEKEMEERALQFRRQRQMELKRVLAHQLELEVRRRREREAARLEGEQNAMAMEEIMERRRLEWIARENTCMGLEDQRATLWRKEIRDAVTRELRRLLSDQTMMMEEDKRSRAAAVAFERSERERLEHLTALRELYTPFEPYFPSARIPHETFLPAMPLRALEQRRHRKQRKQLTTPAYTVPFAEALVTDEIERDAYVARDSQRFQKLLGLPRSTGRRVKRIPTELDMIELQQQQRTSPTRKDASSPATRMATAPFSREFSDRSEDDEDDWRFTVGHTPLQPTQVAATAAAPRRRRTTKTRDDRRTILPLLEHAHSPDREWSDMQRSTTAAATQQSNASRSNKQAAVPFFRGNFGIQGQGQRRSQDYAY</sequence>
<keyword evidence="1" id="KW-0175">Coiled coil</keyword>
<feature type="compositionally biased region" description="Basic and acidic residues" evidence="2">
    <location>
        <begin position="1916"/>
        <end position="1940"/>
    </location>
</feature>
<dbReference type="Proteomes" id="UP001146120">
    <property type="component" value="Unassembled WGS sequence"/>
</dbReference>
<feature type="compositionally biased region" description="Low complexity" evidence="2">
    <location>
        <begin position="1942"/>
        <end position="1959"/>
    </location>
</feature>
<feature type="compositionally biased region" description="Polar residues" evidence="2">
    <location>
        <begin position="815"/>
        <end position="833"/>
    </location>
</feature>
<protein>
    <submittedName>
        <fullName evidence="3">Uncharacterized protein</fullName>
    </submittedName>
</protein>
<reference evidence="3" key="1">
    <citation type="submission" date="2022-11" db="EMBL/GenBank/DDBJ databases">
        <authorList>
            <person name="Morgan W.R."/>
            <person name="Tartar A."/>
        </authorList>
    </citation>
    <scope>NUCLEOTIDE SEQUENCE</scope>
    <source>
        <strain evidence="3">ARSEF 373</strain>
    </source>
</reference>
<feature type="region of interest" description="Disordered" evidence="2">
    <location>
        <begin position="794"/>
        <end position="881"/>
    </location>
</feature>
<feature type="region of interest" description="Disordered" evidence="2">
    <location>
        <begin position="1847"/>
        <end position="1986"/>
    </location>
</feature>
<dbReference type="InterPro" id="IPR015943">
    <property type="entry name" value="WD40/YVTN_repeat-like_dom_sf"/>
</dbReference>
<organism evidence="3 4">
    <name type="scientific">Lagenidium giganteum</name>
    <dbReference type="NCBI Taxonomy" id="4803"/>
    <lineage>
        <taxon>Eukaryota</taxon>
        <taxon>Sar</taxon>
        <taxon>Stramenopiles</taxon>
        <taxon>Oomycota</taxon>
        <taxon>Peronosporomycetes</taxon>
        <taxon>Pythiales</taxon>
        <taxon>Pythiaceae</taxon>
    </lineage>
</organism>
<accession>A0AAV2YJN1</accession>
<feature type="coiled-coil region" evidence="1">
    <location>
        <begin position="1599"/>
        <end position="1633"/>
    </location>
</feature>
<dbReference type="Gene3D" id="2.130.10.10">
    <property type="entry name" value="YVTN repeat-like/Quinoprotein amine dehydrogenase"/>
    <property type="match status" value="1"/>
</dbReference>
<evidence type="ECO:0000256" key="1">
    <source>
        <dbReference type="SAM" id="Coils"/>
    </source>
</evidence>
<evidence type="ECO:0000313" key="3">
    <source>
        <dbReference type="EMBL" id="DAZ94306.1"/>
    </source>
</evidence>